<dbReference type="Proteomes" id="UP000799536">
    <property type="component" value="Unassembled WGS sequence"/>
</dbReference>
<feature type="chain" id="PRO_5040209002" evidence="1">
    <location>
        <begin position="21"/>
        <end position="252"/>
    </location>
</feature>
<gene>
    <name evidence="2" type="ORF">GQ43DRAFT_434520</name>
</gene>
<sequence>MHFLAKLLVLIITLISSVSPIPAQDEQNQKLIARTHANGTLISSDSPASAQVEQSQRLAPRSKVQNKIMFRSMRMYELENFESRKGEGYKEWWGMASLDVCHNIDPSMAGRVRSILGPSERCKYFDHYDCKGRFKEFKGTTAARYLPPFLRTHVASYFCYPRFYGDRERKTNNEMLPWLIPNNSLQIGKANARKKTFVHGTKKGKKTKKFGGDMSVPGNCRLVLMNGYSYGCEPDFFHVDDSDWIEERGAAV</sequence>
<feature type="signal peptide" evidence="1">
    <location>
        <begin position="1"/>
        <end position="20"/>
    </location>
</feature>
<keyword evidence="1" id="KW-0732">Signal</keyword>
<comment type="caution">
    <text evidence="2">The sequence shown here is derived from an EMBL/GenBank/DDBJ whole genome shotgun (WGS) entry which is preliminary data.</text>
</comment>
<keyword evidence="3" id="KW-1185">Reference proteome</keyword>
<protein>
    <submittedName>
        <fullName evidence="2">Uncharacterized protein</fullName>
    </submittedName>
</protein>
<evidence type="ECO:0000256" key="1">
    <source>
        <dbReference type="SAM" id="SignalP"/>
    </source>
</evidence>
<organism evidence="2 3">
    <name type="scientific">Delitschia confertaspora ATCC 74209</name>
    <dbReference type="NCBI Taxonomy" id="1513339"/>
    <lineage>
        <taxon>Eukaryota</taxon>
        <taxon>Fungi</taxon>
        <taxon>Dikarya</taxon>
        <taxon>Ascomycota</taxon>
        <taxon>Pezizomycotina</taxon>
        <taxon>Dothideomycetes</taxon>
        <taxon>Pleosporomycetidae</taxon>
        <taxon>Pleosporales</taxon>
        <taxon>Delitschiaceae</taxon>
        <taxon>Delitschia</taxon>
    </lineage>
</organism>
<evidence type="ECO:0000313" key="3">
    <source>
        <dbReference type="Proteomes" id="UP000799536"/>
    </source>
</evidence>
<accession>A0A9P4MSL3</accession>
<evidence type="ECO:0000313" key="2">
    <source>
        <dbReference type="EMBL" id="KAF2198158.1"/>
    </source>
</evidence>
<reference evidence="2" key="1">
    <citation type="journal article" date="2020" name="Stud. Mycol.">
        <title>101 Dothideomycetes genomes: a test case for predicting lifestyles and emergence of pathogens.</title>
        <authorList>
            <person name="Haridas S."/>
            <person name="Albert R."/>
            <person name="Binder M."/>
            <person name="Bloem J."/>
            <person name="Labutti K."/>
            <person name="Salamov A."/>
            <person name="Andreopoulos B."/>
            <person name="Baker S."/>
            <person name="Barry K."/>
            <person name="Bills G."/>
            <person name="Bluhm B."/>
            <person name="Cannon C."/>
            <person name="Castanera R."/>
            <person name="Culley D."/>
            <person name="Daum C."/>
            <person name="Ezra D."/>
            <person name="Gonzalez J."/>
            <person name="Henrissat B."/>
            <person name="Kuo A."/>
            <person name="Liang C."/>
            <person name="Lipzen A."/>
            <person name="Lutzoni F."/>
            <person name="Magnuson J."/>
            <person name="Mondo S."/>
            <person name="Nolan M."/>
            <person name="Ohm R."/>
            <person name="Pangilinan J."/>
            <person name="Park H.-J."/>
            <person name="Ramirez L."/>
            <person name="Alfaro M."/>
            <person name="Sun H."/>
            <person name="Tritt A."/>
            <person name="Yoshinaga Y."/>
            <person name="Zwiers L.-H."/>
            <person name="Turgeon B."/>
            <person name="Goodwin S."/>
            <person name="Spatafora J."/>
            <person name="Crous P."/>
            <person name="Grigoriev I."/>
        </authorList>
    </citation>
    <scope>NUCLEOTIDE SEQUENCE</scope>
    <source>
        <strain evidence="2">ATCC 74209</strain>
    </source>
</reference>
<dbReference type="EMBL" id="ML994166">
    <property type="protein sequence ID" value="KAF2198158.1"/>
    <property type="molecule type" value="Genomic_DNA"/>
</dbReference>
<dbReference type="AlphaFoldDB" id="A0A9P4MSL3"/>
<name>A0A9P4MSL3_9PLEO</name>
<proteinExistence type="predicted"/>